<dbReference type="EMBL" id="VLTO01000027">
    <property type="protein sequence ID" value="KAA0173980.1"/>
    <property type="molecule type" value="Genomic_DNA"/>
</dbReference>
<dbReference type="GO" id="GO:0005783">
    <property type="term" value="C:endoplasmic reticulum"/>
    <property type="evidence" value="ECO:0007669"/>
    <property type="project" value="TreeGrafter"/>
</dbReference>
<dbReference type="InterPro" id="IPR051099">
    <property type="entry name" value="AGR/TXD"/>
</dbReference>
<dbReference type="Gene3D" id="3.40.30.10">
    <property type="entry name" value="Glutaredoxin"/>
    <property type="match status" value="1"/>
</dbReference>
<feature type="domain" description="Thioredoxin" evidence="3">
    <location>
        <begin position="9"/>
        <end position="155"/>
    </location>
</feature>
<evidence type="ECO:0000259" key="3">
    <source>
        <dbReference type="PROSITE" id="PS51352"/>
    </source>
</evidence>
<keyword evidence="1 2" id="KW-0732">Signal</keyword>
<dbReference type="Proteomes" id="UP000323011">
    <property type="component" value="Unassembled WGS sequence"/>
</dbReference>
<dbReference type="EMBL" id="VLTN01000046">
    <property type="protein sequence ID" value="KAA0149097.1"/>
    <property type="molecule type" value="Genomic_DNA"/>
</dbReference>
<sequence length="164" mass="17499">MAALRYAALLAGVAMLASTSSALTPSTELARGWGDNIAWVENAVARKIAKKSGRPVMYVIHKTWCGACKNLKPKFAASEEIAKLSAEFVMVNLQDNEEPAGDQFKPDGGYIPRILFAGPSGRVDPSVINSAGNPKYKYFYSDADSIVASMKSALASLAPAKDEL</sequence>
<dbReference type="PANTHER" id="PTHR15337">
    <property type="entry name" value="ANTERIOR GRADIENT PROTEIN-RELATED"/>
    <property type="match status" value="1"/>
</dbReference>
<evidence type="ECO:0000313" key="5">
    <source>
        <dbReference type="EMBL" id="KAA0158706.1"/>
    </source>
</evidence>
<gene>
    <name evidence="6" type="ORF">FNF27_04541</name>
    <name evidence="4" type="ORF">FNF29_06185</name>
    <name evidence="5" type="ORF">FNF31_05232</name>
</gene>
<accession>A0A5A8C8V1</accession>
<evidence type="ECO:0000313" key="9">
    <source>
        <dbReference type="Proteomes" id="UP000325113"/>
    </source>
</evidence>
<evidence type="ECO:0000313" key="6">
    <source>
        <dbReference type="EMBL" id="KAA0173980.1"/>
    </source>
</evidence>
<dbReference type="OMA" id="SEHFVMV"/>
<organism evidence="4 8">
    <name type="scientific">Cafeteria roenbergensis</name>
    <name type="common">Marine flagellate</name>
    <dbReference type="NCBI Taxonomy" id="33653"/>
    <lineage>
        <taxon>Eukaryota</taxon>
        <taxon>Sar</taxon>
        <taxon>Stramenopiles</taxon>
        <taxon>Bigyra</taxon>
        <taxon>Opalozoa</taxon>
        <taxon>Bicosoecida</taxon>
        <taxon>Cafeteriaceae</taxon>
        <taxon>Cafeteria</taxon>
    </lineage>
</organism>
<reference evidence="7 8" key="1">
    <citation type="submission" date="2019-07" db="EMBL/GenBank/DDBJ databases">
        <title>Genomes of Cafeteria roenbergensis.</title>
        <authorList>
            <person name="Fischer M.G."/>
            <person name="Hackl T."/>
            <person name="Roman M."/>
        </authorList>
    </citation>
    <scope>NUCLEOTIDE SEQUENCE [LARGE SCALE GENOMIC DNA]</scope>
    <source>
        <strain evidence="4 8">BVI</strain>
        <strain evidence="5 9">Cflag</strain>
        <strain evidence="6 7">E4-10P</strain>
    </source>
</reference>
<evidence type="ECO:0000256" key="2">
    <source>
        <dbReference type="SAM" id="SignalP"/>
    </source>
</evidence>
<dbReference type="Pfam" id="PF13899">
    <property type="entry name" value="Thioredoxin_7"/>
    <property type="match status" value="1"/>
</dbReference>
<dbReference type="InterPro" id="IPR036249">
    <property type="entry name" value="Thioredoxin-like_sf"/>
</dbReference>
<dbReference type="CDD" id="cd02959">
    <property type="entry name" value="ERp19"/>
    <property type="match status" value="1"/>
</dbReference>
<dbReference type="EMBL" id="VLTM01000063">
    <property type="protein sequence ID" value="KAA0158706.1"/>
    <property type="molecule type" value="Genomic_DNA"/>
</dbReference>
<evidence type="ECO:0000313" key="4">
    <source>
        <dbReference type="EMBL" id="KAA0149097.1"/>
    </source>
</evidence>
<dbReference type="Proteomes" id="UP000325113">
    <property type="component" value="Unassembled WGS sequence"/>
</dbReference>
<dbReference type="PANTHER" id="PTHR15337:SF11">
    <property type="entry name" value="THIOREDOXIN DOMAIN-CONTAINING PROTEIN"/>
    <property type="match status" value="1"/>
</dbReference>
<evidence type="ECO:0000256" key="1">
    <source>
        <dbReference type="ARBA" id="ARBA00022729"/>
    </source>
</evidence>
<dbReference type="OrthoDB" id="262308at2759"/>
<feature type="signal peptide" evidence="2">
    <location>
        <begin position="1"/>
        <end position="22"/>
    </location>
</feature>
<proteinExistence type="predicted"/>
<dbReference type="PROSITE" id="PS51352">
    <property type="entry name" value="THIOREDOXIN_2"/>
    <property type="match status" value="1"/>
</dbReference>
<dbReference type="InterPro" id="IPR013766">
    <property type="entry name" value="Thioredoxin_domain"/>
</dbReference>
<name>A0A5A8C8V1_CAFRO</name>
<evidence type="ECO:0000313" key="7">
    <source>
        <dbReference type="Proteomes" id="UP000322899"/>
    </source>
</evidence>
<evidence type="ECO:0000313" key="8">
    <source>
        <dbReference type="Proteomes" id="UP000323011"/>
    </source>
</evidence>
<comment type="caution">
    <text evidence="4">The sequence shown here is derived from an EMBL/GenBank/DDBJ whole genome shotgun (WGS) entry which is preliminary data.</text>
</comment>
<dbReference type="InterPro" id="IPR037462">
    <property type="entry name" value="ERp19"/>
</dbReference>
<feature type="chain" id="PRO_5033472905" description="Thioredoxin domain-containing protein" evidence="2">
    <location>
        <begin position="23"/>
        <end position="164"/>
    </location>
</feature>
<protein>
    <recommendedName>
        <fullName evidence="3">Thioredoxin domain-containing protein</fullName>
    </recommendedName>
</protein>
<dbReference type="AlphaFoldDB" id="A0A5A8C8V1"/>
<dbReference type="Proteomes" id="UP000322899">
    <property type="component" value="Unassembled WGS sequence"/>
</dbReference>
<dbReference type="SUPFAM" id="SSF52833">
    <property type="entry name" value="Thioredoxin-like"/>
    <property type="match status" value="1"/>
</dbReference>
<keyword evidence="8" id="KW-1185">Reference proteome</keyword>